<dbReference type="CDD" id="cd22322">
    <property type="entry name" value="EcoRII-like"/>
    <property type="match status" value="1"/>
</dbReference>
<dbReference type="RefSeq" id="WP_012274273.1">
    <property type="nucleotide sequence ID" value="NC_010322.1"/>
</dbReference>
<dbReference type="SUPFAM" id="SSF52980">
    <property type="entry name" value="Restriction endonuclease-like"/>
    <property type="match status" value="1"/>
</dbReference>
<dbReference type="Gene3D" id="3.40.91.80">
    <property type="match status" value="1"/>
</dbReference>
<gene>
    <name evidence="2" type="ordered locus">PputGB1_4746</name>
</gene>
<dbReference type="GO" id="GO:0009307">
    <property type="term" value="P:DNA restriction-modification system"/>
    <property type="evidence" value="ECO:0007669"/>
    <property type="project" value="InterPro"/>
</dbReference>
<evidence type="ECO:0000313" key="3">
    <source>
        <dbReference type="Proteomes" id="UP000002157"/>
    </source>
</evidence>
<reference evidence="2 3" key="1">
    <citation type="submission" date="2008-01" db="EMBL/GenBank/DDBJ databases">
        <title>Complete sequence of Pseudomonas putida GB-1.</title>
        <authorList>
            <consortium name="US DOE Joint Genome Institute"/>
            <person name="Copeland A."/>
            <person name="Lucas S."/>
            <person name="Lapidus A."/>
            <person name="Barry K."/>
            <person name="Glavina del Rio T."/>
            <person name="Dalin E."/>
            <person name="Tice H."/>
            <person name="Pitluck S."/>
            <person name="Bruce D."/>
            <person name="Goodwin L."/>
            <person name="Chertkov O."/>
            <person name="Brettin T."/>
            <person name="Detter J.C."/>
            <person name="Han C."/>
            <person name="Kuske C.R."/>
            <person name="Schmutz J."/>
            <person name="Larimer F."/>
            <person name="Land M."/>
            <person name="Hauser L."/>
            <person name="Kyrpides N."/>
            <person name="Kim E."/>
            <person name="McCarthy J.K."/>
            <person name="Richardson P."/>
        </authorList>
    </citation>
    <scope>NUCLEOTIDE SEQUENCE [LARGE SCALE GENOMIC DNA]</scope>
    <source>
        <strain evidence="2 3">GB-1</strain>
    </source>
</reference>
<keyword evidence="2" id="KW-0540">Nuclease</keyword>
<dbReference type="EMBL" id="CP000926">
    <property type="protein sequence ID" value="ABZ00633.1"/>
    <property type="molecule type" value="Genomic_DNA"/>
</dbReference>
<evidence type="ECO:0000259" key="1">
    <source>
        <dbReference type="Pfam" id="PF09019"/>
    </source>
</evidence>
<protein>
    <submittedName>
        <fullName evidence="2">Restriction endonuclease EcoRII</fullName>
    </submittedName>
</protein>
<dbReference type="eggNOG" id="ENOG502Z7XX">
    <property type="taxonomic scope" value="Bacteria"/>
</dbReference>
<keyword evidence="2" id="KW-0378">Hydrolase</keyword>
<dbReference type="Pfam" id="PF09019">
    <property type="entry name" value="EcoRII-C"/>
    <property type="match status" value="1"/>
</dbReference>
<dbReference type="Gene3D" id="2.40.330.10">
    <property type="entry name" value="DNA-binding pseudobarrel domain"/>
    <property type="match status" value="1"/>
</dbReference>
<keyword evidence="2" id="KW-0255">Endonuclease</keyword>
<evidence type="ECO:0000313" key="2">
    <source>
        <dbReference type="EMBL" id="ABZ00633.1"/>
    </source>
</evidence>
<dbReference type="InterPro" id="IPR011335">
    <property type="entry name" value="Restrct_endonuc-II-like"/>
</dbReference>
<organism evidence="2 3">
    <name type="scientific">Pseudomonas putida (strain GB-1)</name>
    <dbReference type="NCBI Taxonomy" id="76869"/>
    <lineage>
        <taxon>Bacteria</taxon>
        <taxon>Pseudomonadati</taxon>
        <taxon>Pseudomonadota</taxon>
        <taxon>Gammaproteobacteria</taxon>
        <taxon>Pseudomonadales</taxon>
        <taxon>Pseudomonadaceae</taxon>
        <taxon>Pseudomonas</taxon>
    </lineage>
</organism>
<dbReference type="HOGENOM" id="CLU_613747_0_0_6"/>
<sequence length="464" mass="52265">MAKMKHSTAFVPDLFTEPEAEASDFLTSLLDKSDSLYVKKLSVNDRDWARLSNKRQAGIYVPSTERDGNFFPPLATKERDKAEAAEIRETYFEIEWPTVGQVKRARLVHYTSKGEETHLTGLPKPPFRDAPPASLLVVGKSGGRYKALVVDSESDEYEVVHDVLSLPPDFHSEIFITTVVRREREEKTVSFIEEVVRAFFDGTFPELASRYGAMPTTSELAAAARNRYLGENRLRSLDPYAMCKPGDALRAISRGLEYEIFKDYQIKARSIDLARMILGDDPSKASLERVLRAVVLDFPKIDALLLSAAQQRKSRAGYSFEHHIDAMLADAGVPFEKQVVLEARKRPDFILPSKAMYESSTRQHCEALVLSAKTTLRERWKQVKGEMRDCDLYLATVDESIAVNAIKDMASQGIRLVVPESLKSSDTTEYKAQDSVLSFKDFFENDIAARRKLWIANGIFATGV</sequence>
<dbReference type="InterPro" id="IPR015300">
    <property type="entry name" value="DNA-bd_pseudobarrel_sf"/>
</dbReference>
<dbReference type="GO" id="GO:0003677">
    <property type="term" value="F:DNA binding"/>
    <property type="evidence" value="ECO:0007669"/>
    <property type="project" value="InterPro"/>
</dbReference>
<dbReference type="AlphaFoldDB" id="B0KIU3"/>
<dbReference type="GO" id="GO:0009036">
    <property type="term" value="F:type II site-specific deoxyribonuclease activity"/>
    <property type="evidence" value="ECO:0007669"/>
    <property type="project" value="InterPro"/>
</dbReference>
<dbReference type="InterPro" id="IPR038365">
    <property type="entry name" value="EcoRII_C_sf"/>
</dbReference>
<dbReference type="KEGG" id="ppg:PputGB1_4746"/>
<feature type="domain" description="Restriction endonuclease type II EcoRII C-terminal" evidence="1">
    <location>
        <begin position="292"/>
        <end position="442"/>
    </location>
</feature>
<dbReference type="REBASE" id="17207">
    <property type="entry name" value="PpuGBORF4748P"/>
</dbReference>
<accession>B0KIU3</accession>
<dbReference type="InterPro" id="IPR015109">
    <property type="entry name" value="Restrct_endonuc_II_EcoRII_C"/>
</dbReference>
<dbReference type="Proteomes" id="UP000002157">
    <property type="component" value="Chromosome"/>
</dbReference>
<name>B0KIU3_PSEPG</name>
<proteinExistence type="predicted"/>